<gene>
    <name evidence="1" type="ORF">KRR39_05425</name>
</gene>
<dbReference type="KEGG" id="nps:KRR39_05425"/>
<dbReference type="AlphaFoldDB" id="A0A975Y178"/>
<accession>A0A975Y178</accession>
<organism evidence="1 2">
    <name type="scientific">Nocardioides panacis</name>
    <dbReference type="NCBI Taxonomy" id="2849501"/>
    <lineage>
        <taxon>Bacteria</taxon>
        <taxon>Bacillati</taxon>
        <taxon>Actinomycetota</taxon>
        <taxon>Actinomycetes</taxon>
        <taxon>Propionibacteriales</taxon>
        <taxon>Nocardioidaceae</taxon>
        <taxon>Nocardioides</taxon>
    </lineage>
</organism>
<name>A0A975Y178_9ACTN</name>
<dbReference type="NCBIfam" id="NF038324">
    <property type="entry name" value="DrmB_fam"/>
    <property type="match status" value="1"/>
</dbReference>
<dbReference type="EMBL" id="CP077062">
    <property type="protein sequence ID" value="QWZ09231.1"/>
    <property type="molecule type" value="Genomic_DNA"/>
</dbReference>
<keyword evidence="2" id="KW-1185">Reference proteome</keyword>
<dbReference type="Proteomes" id="UP000683575">
    <property type="component" value="Chromosome"/>
</dbReference>
<evidence type="ECO:0000313" key="2">
    <source>
        <dbReference type="Proteomes" id="UP000683575"/>
    </source>
</evidence>
<protein>
    <submittedName>
        <fullName evidence="1">Uncharacterized protein</fullName>
    </submittedName>
</protein>
<sequence length="500" mass="54013">MPAGPGGAATIVEPRLLDAVQVHLGDSVRELRSPPWASADIGKQDSSIDLGVPGRIFPQWLRCTGCGLLAQVSDGASFEYRNTNPYRPDQAEFVHVRCSGWAEGGKTKGKPRPRPAVPARYLIACPNGHLDEFPYVAWVHRGGSCPKAAKPALRMREWKSNIGPDVQIICKACDAQRGMLEATGRDAKDKLPGCRGRHPHLDAFFNCDEPGRLMMLGAANQWFSNTVGLLALPREDATSSTELAPAIKALPLKVLGAVNGREGLGLFKMIAEAHGLSGLEDVTDDVLWQAFQIATGVIPAPTVEKDTAARRDPRALLAPEWAVLSDRSKYTKHSGSADFKAAPRDVAEALRARVTAVVAVERLKKVNAFIGFTRIDAFDRIDDAFDRVAPLTRSGRPHWVPATEDRGEGGVPPVRRAGGCRVGSRCAGAAGLGSLPASSQAELPASYQRHGGRHRPGRTVPCSPLLGHPHARPPAHPRDVDVEWLRLGESERTHLRVARH</sequence>
<evidence type="ECO:0000313" key="1">
    <source>
        <dbReference type="EMBL" id="QWZ09231.1"/>
    </source>
</evidence>
<reference evidence="1" key="1">
    <citation type="submission" date="2021-06" db="EMBL/GenBank/DDBJ databases">
        <title>Complete genome sequence of Nocardioides sp. G188.</title>
        <authorList>
            <person name="Im W.-T."/>
        </authorList>
    </citation>
    <scope>NUCLEOTIDE SEQUENCE</scope>
    <source>
        <strain evidence="1">G188</strain>
    </source>
</reference>
<proteinExistence type="predicted"/>
<dbReference type="InterPro" id="IPR047721">
    <property type="entry name" value="DrmB"/>
</dbReference>